<evidence type="ECO:0000256" key="1">
    <source>
        <dbReference type="SAM" id="Coils"/>
    </source>
</evidence>
<dbReference type="SUPFAM" id="SSF81298">
    <property type="entry name" value="Adenylylcyclase toxin (the edema factor)"/>
    <property type="match status" value="2"/>
</dbReference>
<dbReference type="InterPro" id="IPR035099">
    <property type="entry name" value="Anthrax_toxin_C-terminal"/>
</dbReference>
<dbReference type="InterPro" id="IPR037017">
    <property type="entry name" value="Anthrax_toxin_edema_cen_sf"/>
</dbReference>
<proteinExistence type="predicted"/>
<feature type="coiled-coil region" evidence="1">
    <location>
        <begin position="445"/>
        <end position="472"/>
    </location>
</feature>
<dbReference type="Pfam" id="PF03497">
    <property type="entry name" value="Anthrax_toxA"/>
    <property type="match status" value="1"/>
</dbReference>
<feature type="region of interest" description="Disordered" evidence="2">
    <location>
        <begin position="357"/>
        <end position="389"/>
    </location>
</feature>
<sequence>MSVSEQESGIAQNHIRQIENLVRHENCFLLVRPTEHDSTQLIKSGFPTKSMDIHDKSSNWGPMAGMVPLDPALNKRRIGLPDMEISLGVFASGAAVSMPLRYSRGVLNSLFSRNKINRLDDYYLVHPPGRPPMVRRCAAGDAGVQPGRDSCCVICPNDPRATKFAILIEGNHASVYWVKFPIGNEDFGSLVPVYVWAYNIGGWPMPVTGDYDLWMVAPYYTNVRQHSRVIQHNTVHGQSSATQYITNLIGRLNHVCNRDINPVFQHGAEAQNENFTQTLDERLVIFTPGGQSRMIEKVEYVAILKEMLSCGYLVCGNPQYRNEDPVIGGAHWVTNESLLESLSRIDQNFYDEMRRASADMSRRRSSAEEHGRRLSSIEDRRSIAKDRRKGVHDIKAMDNTFQSILTTPTPITHLQEVDFPSDYCIFEQGEIVFLASMCDKISRSMGLTDREIQQLTMRLDQARQDLTQSYANGSKARLGTWL</sequence>
<dbReference type="GO" id="GO:0005576">
    <property type="term" value="C:extracellular region"/>
    <property type="evidence" value="ECO:0007669"/>
    <property type="project" value="InterPro"/>
</dbReference>
<gene>
    <name evidence="4" type="primary">cya_3</name>
    <name evidence="4" type="ORF">DPBNPPHM_03690</name>
</gene>
<dbReference type="Proteomes" id="UP000434580">
    <property type="component" value="Unassembled WGS sequence"/>
</dbReference>
<protein>
    <submittedName>
        <fullName evidence="4">Calmodulin-sensitive adenylate cyclase</fullName>
        <ecNumber evidence="4">4.6.1.1</ecNumber>
    </submittedName>
</protein>
<evidence type="ECO:0000256" key="2">
    <source>
        <dbReference type="SAM" id="MobiDB-lite"/>
    </source>
</evidence>
<dbReference type="InterPro" id="IPR005165">
    <property type="entry name" value="Anthrax_toxin_edema_cen"/>
</dbReference>
<reference evidence="4 5" key="1">
    <citation type="submission" date="2019-11" db="EMBL/GenBank/DDBJ databases">
        <authorList>
            <person name="Holert J."/>
        </authorList>
    </citation>
    <scope>NUCLEOTIDE SEQUENCE [LARGE SCALE GENOMIC DNA]</scope>
    <source>
        <strain evidence="4">BC5_2</strain>
    </source>
</reference>
<keyword evidence="4" id="KW-0456">Lyase</keyword>
<accession>A0A5S9P794</accession>
<keyword evidence="1" id="KW-0175">Coiled coil</keyword>
<evidence type="ECO:0000313" key="4">
    <source>
        <dbReference type="EMBL" id="CAA0099330.1"/>
    </source>
</evidence>
<feature type="domain" description="Anthrax toxin edema factor central" evidence="3">
    <location>
        <begin position="6"/>
        <end position="104"/>
    </location>
</feature>
<evidence type="ECO:0000259" key="3">
    <source>
        <dbReference type="Pfam" id="PF03497"/>
    </source>
</evidence>
<dbReference type="Gene3D" id="3.90.1760.10">
    <property type="entry name" value="Anthrax toxin, edema factor, central domain"/>
    <property type="match status" value="1"/>
</dbReference>
<organism evidence="4 5">
    <name type="scientific">BD1-7 clade bacterium</name>
    <dbReference type="NCBI Taxonomy" id="2029982"/>
    <lineage>
        <taxon>Bacteria</taxon>
        <taxon>Pseudomonadati</taxon>
        <taxon>Pseudomonadota</taxon>
        <taxon>Gammaproteobacteria</taxon>
        <taxon>Cellvibrionales</taxon>
        <taxon>Spongiibacteraceae</taxon>
        <taxon>BD1-7 clade</taxon>
    </lineage>
</organism>
<name>A0A5S9P794_9GAMM</name>
<dbReference type="EC" id="4.6.1.1" evidence="4"/>
<dbReference type="GO" id="GO:0008294">
    <property type="term" value="F:calcium- and calmodulin-responsive adenylate cyclase activity"/>
    <property type="evidence" value="ECO:0007669"/>
    <property type="project" value="InterPro"/>
</dbReference>
<dbReference type="AlphaFoldDB" id="A0A5S9P794"/>
<dbReference type="OrthoDB" id="1550625at2"/>
<dbReference type="EMBL" id="CACSII010000007">
    <property type="protein sequence ID" value="CAA0099330.1"/>
    <property type="molecule type" value="Genomic_DNA"/>
</dbReference>
<evidence type="ECO:0000313" key="5">
    <source>
        <dbReference type="Proteomes" id="UP000434580"/>
    </source>
</evidence>
<dbReference type="Gene3D" id="3.30.70.1720">
    <property type="match status" value="1"/>
</dbReference>